<comment type="pathway">
    <text evidence="2">Cofactor biosynthesis; riboflavin biosynthesis; 2-hydroxy-3-oxobutyl phosphate from D-ribulose 5-phosphate: step 1/1.</text>
</comment>
<dbReference type="SUPFAM" id="SSF55821">
    <property type="entry name" value="YrdC/RibB"/>
    <property type="match status" value="1"/>
</dbReference>
<dbReference type="EMBL" id="SCHB01000444">
    <property type="protein sequence ID" value="TBW67683.1"/>
    <property type="molecule type" value="Genomic_DNA"/>
</dbReference>
<name>A0A4Q9W0B4_STALU</name>
<keyword evidence="4" id="KW-0686">Riboflavin biosynthesis</keyword>
<dbReference type="AlphaFoldDB" id="A0A4Q9W0B4"/>
<feature type="non-terminal residue" evidence="6">
    <location>
        <position position="129"/>
    </location>
</feature>
<evidence type="ECO:0000256" key="1">
    <source>
        <dbReference type="ARBA" id="ARBA00002284"/>
    </source>
</evidence>
<organism evidence="6 7">
    <name type="scientific">Staphylococcus lugdunensis</name>
    <dbReference type="NCBI Taxonomy" id="28035"/>
    <lineage>
        <taxon>Bacteria</taxon>
        <taxon>Bacillati</taxon>
        <taxon>Bacillota</taxon>
        <taxon>Bacilli</taxon>
        <taxon>Bacillales</taxon>
        <taxon>Staphylococcaceae</taxon>
        <taxon>Staphylococcus</taxon>
    </lineage>
</organism>
<evidence type="ECO:0000256" key="3">
    <source>
        <dbReference type="ARBA" id="ARBA00012153"/>
    </source>
</evidence>
<feature type="non-terminal residue" evidence="6">
    <location>
        <position position="1"/>
    </location>
</feature>
<keyword evidence="5" id="KW-0479">Metal-binding</keyword>
<comment type="function">
    <text evidence="1">Catalyzes the conversion of D-ribulose 5-phosphate to formate and 3,4-dihydroxy-2-butanone 4-phosphate.</text>
</comment>
<dbReference type="Proteomes" id="UP000293637">
    <property type="component" value="Unassembled WGS sequence"/>
</dbReference>
<dbReference type="PANTHER" id="PTHR21327:SF18">
    <property type="entry name" value="3,4-DIHYDROXY-2-BUTANONE 4-PHOSPHATE SYNTHASE"/>
    <property type="match status" value="1"/>
</dbReference>
<protein>
    <recommendedName>
        <fullName evidence="3">3,4-dihydroxy-2-butanone-4-phosphate synthase</fullName>
        <ecNumber evidence="3">4.1.99.12</ecNumber>
    </recommendedName>
</protein>
<dbReference type="InterPro" id="IPR017945">
    <property type="entry name" value="DHBP_synth_RibB-like_a/b_dom"/>
</dbReference>
<dbReference type="GO" id="GO:0046872">
    <property type="term" value="F:metal ion binding"/>
    <property type="evidence" value="ECO:0007669"/>
    <property type="project" value="UniProtKB-KW"/>
</dbReference>
<reference evidence="6 7" key="1">
    <citation type="journal article" date="2019" name="Sci. Transl. Med.">
        <title>Quorum sensing between bacterial species on the skin protects against epidermal injury in atopic dermatitis.</title>
        <authorList>
            <person name="Williams M.R."/>
        </authorList>
    </citation>
    <scope>NUCLEOTIDE SEQUENCE [LARGE SCALE GENOMIC DNA]</scope>
    <source>
        <strain evidence="6 7">E7</strain>
    </source>
</reference>
<evidence type="ECO:0000256" key="4">
    <source>
        <dbReference type="ARBA" id="ARBA00022619"/>
    </source>
</evidence>
<keyword evidence="6" id="KW-0378">Hydrolase</keyword>
<dbReference type="Pfam" id="PF00926">
    <property type="entry name" value="DHBP_synthase"/>
    <property type="match status" value="1"/>
</dbReference>
<dbReference type="GO" id="GO:0008686">
    <property type="term" value="F:3,4-dihydroxy-2-butanone-4-phosphate synthase activity"/>
    <property type="evidence" value="ECO:0007669"/>
    <property type="project" value="UniProtKB-EC"/>
</dbReference>
<sequence>RLKLQSMEQNNTDIYGTHFTVSIDYYKTTTGISAHERTQTARALIDENTNPEDFHRPGHLFPLIAKENGVLTRNGHTEAAVDLARLTGAQPAGVICEIMNDDGTMAKGEDLQSFKERHHLKMITIKRLD</sequence>
<dbReference type="Gene3D" id="3.90.870.10">
    <property type="entry name" value="DHBP synthase"/>
    <property type="match status" value="1"/>
</dbReference>
<comment type="caution">
    <text evidence="6">The sequence shown here is derived from an EMBL/GenBank/DDBJ whole genome shotgun (WGS) entry which is preliminary data.</text>
</comment>
<evidence type="ECO:0000256" key="2">
    <source>
        <dbReference type="ARBA" id="ARBA00004904"/>
    </source>
</evidence>
<gene>
    <name evidence="6" type="ORF">EQ812_14660</name>
</gene>
<dbReference type="UniPathway" id="UPA00275">
    <property type="reaction ID" value="UER00399"/>
</dbReference>
<proteinExistence type="predicted"/>
<dbReference type="PANTHER" id="PTHR21327">
    <property type="entry name" value="GTP CYCLOHYDROLASE II-RELATED"/>
    <property type="match status" value="1"/>
</dbReference>
<accession>A0A4Q9W0B4</accession>
<dbReference type="InterPro" id="IPR000422">
    <property type="entry name" value="DHBP_synthase_RibB"/>
</dbReference>
<dbReference type="GO" id="GO:0005829">
    <property type="term" value="C:cytosol"/>
    <property type="evidence" value="ECO:0007669"/>
    <property type="project" value="TreeGrafter"/>
</dbReference>
<evidence type="ECO:0000256" key="5">
    <source>
        <dbReference type="ARBA" id="ARBA00022723"/>
    </source>
</evidence>
<dbReference type="EC" id="4.1.99.12" evidence="3"/>
<evidence type="ECO:0000313" key="7">
    <source>
        <dbReference type="Proteomes" id="UP000293637"/>
    </source>
</evidence>
<dbReference type="RefSeq" id="WP_165489622.1">
    <property type="nucleotide sequence ID" value="NZ_SCHB01000444.1"/>
</dbReference>
<evidence type="ECO:0000313" key="6">
    <source>
        <dbReference type="EMBL" id="TBW67683.1"/>
    </source>
</evidence>
<dbReference type="GO" id="GO:0003935">
    <property type="term" value="F:GTP cyclohydrolase II activity"/>
    <property type="evidence" value="ECO:0007669"/>
    <property type="project" value="TreeGrafter"/>
</dbReference>
<dbReference type="GO" id="GO:0009231">
    <property type="term" value="P:riboflavin biosynthetic process"/>
    <property type="evidence" value="ECO:0007669"/>
    <property type="project" value="UniProtKB-UniPathway"/>
</dbReference>